<dbReference type="PANTHER" id="PTHR43976">
    <property type="entry name" value="SHORT CHAIN DEHYDROGENASE"/>
    <property type="match status" value="1"/>
</dbReference>
<comment type="similarity">
    <text evidence="1 3">Belongs to the short-chain dehydrogenases/reductases (SDR) family.</text>
</comment>
<dbReference type="GeneID" id="301842206"/>
<dbReference type="PRINTS" id="PR00080">
    <property type="entry name" value="SDRFAMILY"/>
</dbReference>
<keyword evidence="2" id="KW-0560">Oxidoreductase</keyword>
<accession>A0A3N2GPA6</accession>
<dbReference type="EMBL" id="RKHY01000001">
    <property type="protein sequence ID" value="ROS38458.1"/>
    <property type="molecule type" value="Genomic_DNA"/>
</dbReference>
<reference evidence="5 6" key="1">
    <citation type="submission" date="2018-11" db="EMBL/GenBank/DDBJ databases">
        <title>Sequencing the genomes of 1000 actinobacteria strains.</title>
        <authorList>
            <person name="Klenk H.-P."/>
        </authorList>
    </citation>
    <scope>NUCLEOTIDE SEQUENCE [LARGE SCALE GENOMIC DNA]</scope>
    <source>
        <strain evidence="5 6">DSM 44348</strain>
    </source>
</reference>
<evidence type="ECO:0000256" key="2">
    <source>
        <dbReference type="ARBA" id="ARBA00023002"/>
    </source>
</evidence>
<dbReference type="GO" id="GO:0016491">
    <property type="term" value="F:oxidoreductase activity"/>
    <property type="evidence" value="ECO:0007669"/>
    <property type="project" value="UniProtKB-KW"/>
</dbReference>
<dbReference type="CDD" id="cd05374">
    <property type="entry name" value="17beta-HSD-like_SDR_c"/>
    <property type="match status" value="1"/>
</dbReference>
<sequence>MTGQERVWLITGASGGIGASLVDAALAAGDRVAALSRAPADDRARLRWWSADLTDPTRTREAVDGAVAAFGRLDVVVNNAGYAEPGAFEELSDDALRRQFEVNFFGAAHVLRAALPHLRAARRGRVVQISSLAGQTGAPGMSAYTASKHALEGLSVSLAAELAPLGIALTIVAPGATATGFRRRWVGKGRPARALADYDRVATALEHTGESYRPPSRPEDIARAVLALVEMPDPPLRLVVGRDALAAVSRMLAGRLDELEAYRYLTEAG</sequence>
<name>A0A3N2GPA6_9PSEU</name>
<evidence type="ECO:0000259" key="4">
    <source>
        <dbReference type="SMART" id="SM00822"/>
    </source>
</evidence>
<feature type="domain" description="Ketoreductase" evidence="4">
    <location>
        <begin position="6"/>
        <end position="177"/>
    </location>
</feature>
<evidence type="ECO:0000313" key="6">
    <source>
        <dbReference type="Proteomes" id="UP000274843"/>
    </source>
</evidence>
<dbReference type="SUPFAM" id="SSF51735">
    <property type="entry name" value="NAD(P)-binding Rossmann-fold domains"/>
    <property type="match status" value="1"/>
</dbReference>
<dbReference type="AlphaFoldDB" id="A0A3N2GPA6"/>
<dbReference type="InterPro" id="IPR036291">
    <property type="entry name" value="NAD(P)-bd_dom_sf"/>
</dbReference>
<dbReference type="Proteomes" id="UP000274843">
    <property type="component" value="Unassembled WGS sequence"/>
</dbReference>
<dbReference type="InterPro" id="IPR002347">
    <property type="entry name" value="SDR_fam"/>
</dbReference>
<proteinExistence type="inferred from homology"/>
<dbReference type="Gene3D" id="3.40.50.720">
    <property type="entry name" value="NAD(P)-binding Rossmann-like Domain"/>
    <property type="match status" value="1"/>
</dbReference>
<dbReference type="PRINTS" id="PR00081">
    <property type="entry name" value="GDHRDH"/>
</dbReference>
<gene>
    <name evidence="5" type="ORF">EDD35_0734</name>
</gene>
<keyword evidence="6" id="KW-1185">Reference proteome</keyword>
<dbReference type="InterPro" id="IPR020904">
    <property type="entry name" value="Sc_DH/Rdtase_CS"/>
</dbReference>
<dbReference type="Pfam" id="PF00106">
    <property type="entry name" value="adh_short"/>
    <property type="match status" value="1"/>
</dbReference>
<dbReference type="SMART" id="SM00822">
    <property type="entry name" value="PKS_KR"/>
    <property type="match status" value="1"/>
</dbReference>
<organism evidence="5 6">
    <name type="scientific">Amycolatopsis thermoflava</name>
    <dbReference type="NCBI Taxonomy" id="84480"/>
    <lineage>
        <taxon>Bacteria</taxon>
        <taxon>Bacillati</taxon>
        <taxon>Actinomycetota</taxon>
        <taxon>Actinomycetes</taxon>
        <taxon>Pseudonocardiales</taxon>
        <taxon>Pseudonocardiaceae</taxon>
        <taxon>Amycolatopsis</taxon>
        <taxon>Amycolatopsis methanolica group</taxon>
    </lineage>
</organism>
<dbReference type="PROSITE" id="PS00061">
    <property type="entry name" value="ADH_SHORT"/>
    <property type="match status" value="1"/>
</dbReference>
<evidence type="ECO:0000313" key="5">
    <source>
        <dbReference type="EMBL" id="ROS38458.1"/>
    </source>
</evidence>
<dbReference type="InterPro" id="IPR057326">
    <property type="entry name" value="KR_dom"/>
</dbReference>
<protein>
    <submittedName>
        <fullName evidence="5">Short-subunit dehydrogenase</fullName>
    </submittedName>
</protein>
<dbReference type="PANTHER" id="PTHR43976:SF16">
    <property type="entry name" value="SHORT-CHAIN DEHYDROGENASE_REDUCTASE FAMILY PROTEIN"/>
    <property type="match status" value="1"/>
</dbReference>
<evidence type="ECO:0000256" key="3">
    <source>
        <dbReference type="RuleBase" id="RU000363"/>
    </source>
</evidence>
<dbReference type="InterPro" id="IPR051911">
    <property type="entry name" value="SDR_oxidoreductase"/>
</dbReference>
<dbReference type="RefSeq" id="WP_123682830.1">
    <property type="nucleotide sequence ID" value="NZ_RKHY01000001.1"/>
</dbReference>
<evidence type="ECO:0000256" key="1">
    <source>
        <dbReference type="ARBA" id="ARBA00006484"/>
    </source>
</evidence>
<comment type="caution">
    <text evidence="5">The sequence shown here is derived from an EMBL/GenBank/DDBJ whole genome shotgun (WGS) entry which is preliminary data.</text>
</comment>